<dbReference type="InterPro" id="IPR002577">
    <property type="entry name" value="HTH_HxlR"/>
</dbReference>
<dbReference type="InterPro" id="IPR036390">
    <property type="entry name" value="WH_DNA-bd_sf"/>
</dbReference>
<feature type="domain" description="HTH hxlR-type" evidence="4">
    <location>
        <begin position="9"/>
        <end position="108"/>
    </location>
</feature>
<protein>
    <submittedName>
        <fullName evidence="5">Transcriptional regulator</fullName>
    </submittedName>
</protein>
<dbReference type="PANTHER" id="PTHR33204">
    <property type="entry name" value="TRANSCRIPTIONAL REGULATOR, MARR FAMILY"/>
    <property type="match status" value="1"/>
</dbReference>
<dbReference type="RefSeq" id="WP_117401424.1">
    <property type="nucleotide sequence ID" value="NZ_QVNQ01000006.1"/>
</dbReference>
<dbReference type="OrthoDB" id="9792527at2"/>
<sequence length="165" mass="18079">MAEGPRSGCPINAAVEVLGDRWTLLILRDMVFGDRRHFRQLQSQSAEGIASNILADRLRTLVETGLLTRDDAGRGQRATYTLTEAAIQLVPVLVHLGAWGARNRPTSPELRAGAELMEAEGPELWNDLMAELRERHLGVPRPDTGGPTATERLAAYAEAITRSSR</sequence>
<dbReference type="Proteomes" id="UP000262882">
    <property type="component" value="Unassembled WGS sequence"/>
</dbReference>
<comment type="caution">
    <text evidence="5">The sequence shown here is derived from an EMBL/GenBank/DDBJ whole genome shotgun (WGS) entry which is preliminary data.</text>
</comment>
<dbReference type="Pfam" id="PF01638">
    <property type="entry name" value="HxlR"/>
    <property type="match status" value="1"/>
</dbReference>
<dbReference type="PROSITE" id="PS51118">
    <property type="entry name" value="HTH_HXLR"/>
    <property type="match status" value="1"/>
</dbReference>
<dbReference type="Gene3D" id="1.10.10.10">
    <property type="entry name" value="Winged helix-like DNA-binding domain superfamily/Winged helix DNA-binding domain"/>
    <property type="match status" value="1"/>
</dbReference>
<evidence type="ECO:0000313" key="5">
    <source>
        <dbReference type="EMBL" id="RFS83592.1"/>
    </source>
</evidence>
<dbReference type="SUPFAM" id="SSF46785">
    <property type="entry name" value="Winged helix' DNA-binding domain"/>
    <property type="match status" value="1"/>
</dbReference>
<keyword evidence="6" id="KW-1185">Reference proteome</keyword>
<dbReference type="AlphaFoldDB" id="A0A372GEG9"/>
<keyword evidence="2" id="KW-0238">DNA-binding</keyword>
<evidence type="ECO:0000259" key="4">
    <source>
        <dbReference type="PROSITE" id="PS51118"/>
    </source>
</evidence>
<dbReference type="PANTHER" id="PTHR33204:SF18">
    <property type="entry name" value="TRANSCRIPTIONAL REGULATORY PROTEIN"/>
    <property type="match status" value="1"/>
</dbReference>
<dbReference type="InterPro" id="IPR036388">
    <property type="entry name" value="WH-like_DNA-bd_sf"/>
</dbReference>
<evidence type="ECO:0000256" key="3">
    <source>
        <dbReference type="ARBA" id="ARBA00023163"/>
    </source>
</evidence>
<name>A0A372GEG9_9ACTN</name>
<accession>A0A372GEG9</accession>
<evidence type="ECO:0000256" key="1">
    <source>
        <dbReference type="ARBA" id="ARBA00023015"/>
    </source>
</evidence>
<keyword evidence="1" id="KW-0805">Transcription regulation</keyword>
<keyword evidence="3" id="KW-0804">Transcription</keyword>
<gene>
    <name evidence="5" type="ORF">D0T12_21430</name>
</gene>
<organism evidence="5 6">
    <name type="scientific">Actinomadura spongiicola</name>
    <dbReference type="NCBI Taxonomy" id="2303421"/>
    <lineage>
        <taxon>Bacteria</taxon>
        <taxon>Bacillati</taxon>
        <taxon>Actinomycetota</taxon>
        <taxon>Actinomycetes</taxon>
        <taxon>Streptosporangiales</taxon>
        <taxon>Thermomonosporaceae</taxon>
        <taxon>Actinomadura</taxon>
    </lineage>
</organism>
<dbReference type="GO" id="GO:0003677">
    <property type="term" value="F:DNA binding"/>
    <property type="evidence" value="ECO:0007669"/>
    <property type="project" value="UniProtKB-KW"/>
</dbReference>
<dbReference type="EMBL" id="QVNQ01000006">
    <property type="protein sequence ID" value="RFS83592.1"/>
    <property type="molecule type" value="Genomic_DNA"/>
</dbReference>
<reference evidence="5 6" key="1">
    <citation type="submission" date="2018-08" db="EMBL/GenBank/DDBJ databases">
        <title>Actinomadura spongicola sp. nov., isolated from marine sponge Leucetta chagosensis.</title>
        <authorList>
            <person name="Li L."/>
            <person name="Lin H.W."/>
        </authorList>
    </citation>
    <scope>NUCLEOTIDE SEQUENCE [LARGE SCALE GENOMIC DNA]</scope>
    <source>
        <strain evidence="5 6">LHW52907</strain>
    </source>
</reference>
<proteinExistence type="predicted"/>
<evidence type="ECO:0000256" key="2">
    <source>
        <dbReference type="ARBA" id="ARBA00023125"/>
    </source>
</evidence>
<evidence type="ECO:0000313" key="6">
    <source>
        <dbReference type="Proteomes" id="UP000262882"/>
    </source>
</evidence>